<dbReference type="PRINTS" id="PR00039">
    <property type="entry name" value="HTHLYSR"/>
</dbReference>
<dbReference type="InterPro" id="IPR036390">
    <property type="entry name" value="WH_DNA-bd_sf"/>
</dbReference>
<evidence type="ECO:0000256" key="3">
    <source>
        <dbReference type="ARBA" id="ARBA00023125"/>
    </source>
</evidence>
<dbReference type="SUPFAM" id="SSF53850">
    <property type="entry name" value="Periplasmic binding protein-like II"/>
    <property type="match status" value="1"/>
</dbReference>
<dbReference type="NCBIfam" id="NF008239">
    <property type="entry name" value="PRK11013.1"/>
    <property type="match status" value="1"/>
</dbReference>
<evidence type="ECO:0000313" key="8">
    <source>
        <dbReference type="Proteomes" id="UP000005092"/>
    </source>
</evidence>
<reference evidence="7 8" key="1">
    <citation type="submission" date="2012-02" db="EMBL/GenBank/DDBJ databases">
        <title>Improved High-Quality Draft Sequence of Rhizobium leguminosarum bv. trifolii WSM597.</title>
        <authorList>
            <consortium name="US DOE Joint Genome Institute"/>
            <person name="Lucas S."/>
            <person name="Han J."/>
            <person name="Lapidus A."/>
            <person name="Cheng J.-F."/>
            <person name="Goodwin L."/>
            <person name="Pitluck S."/>
            <person name="Peters L."/>
            <person name="Ovchinnikova G."/>
            <person name="Held B."/>
            <person name="Detter J.C."/>
            <person name="Han C."/>
            <person name="Tapia R."/>
            <person name="Land M."/>
            <person name="Hauser L."/>
            <person name="Kyrpides N."/>
            <person name="Ivanova N."/>
            <person name="Pagani I."/>
            <person name="Brau L."/>
            <person name="Yates R."/>
            <person name="O'Hara G."/>
            <person name="Rui T."/>
            <person name="Howieson J."/>
            <person name="Reeve W."/>
            <person name="Woyke T."/>
        </authorList>
    </citation>
    <scope>NUCLEOTIDE SEQUENCE [LARGE SCALE GENOMIC DNA]</scope>
    <source>
        <strain evidence="7 8">WSM597</strain>
    </source>
</reference>
<organism evidence="7 8">
    <name type="scientific">Rhizobium leguminosarum bv. trifolii WSM597</name>
    <dbReference type="NCBI Taxonomy" id="754764"/>
    <lineage>
        <taxon>Bacteria</taxon>
        <taxon>Pseudomonadati</taxon>
        <taxon>Pseudomonadota</taxon>
        <taxon>Alphaproteobacteria</taxon>
        <taxon>Hyphomicrobiales</taxon>
        <taxon>Rhizobiaceae</taxon>
        <taxon>Rhizobium/Agrobacterium group</taxon>
        <taxon>Rhizobium</taxon>
    </lineage>
</organism>
<dbReference type="PROSITE" id="PS50931">
    <property type="entry name" value="HTH_LYSR"/>
    <property type="match status" value="1"/>
</dbReference>
<dbReference type="Gene3D" id="3.40.190.290">
    <property type="match status" value="1"/>
</dbReference>
<dbReference type="InterPro" id="IPR000847">
    <property type="entry name" value="LysR_HTH_N"/>
</dbReference>
<dbReference type="InterPro" id="IPR005119">
    <property type="entry name" value="LysR_subst-bd"/>
</dbReference>
<evidence type="ECO:0000256" key="1">
    <source>
        <dbReference type="ARBA" id="ARBA00009437"/>
    </source>
</evidence>
<dbReference type="Proteomes" id="UP000005092">
    <property type="component" value="Unassembled WGS sequence"/>
</dbReference>
<dbReference type="SUPFAM" id="SSF46785">
    <property type="entry name" value="Winged helix' DNA-binding domain"/>
    <property type="match status" value="1"/>
</dbReference>
<dbReference type="AlphaFoldDB" id="I9XD91"/>
<dbReference type="RefSeq" id="WP_003592514.1">
    <property type="nucleotide sequence ID" value="NZ_JH719381.1"/>
</dbReference>
<evidence type="ECO:0000256" key="4">
    <source>
        <dbReference type="ARBA" id="ARBA00023159"/>
    </source>
</evidence>
<name>I9XD91_RHILT</name>
<evidence type="ECO:0000313" key="7">
    <source>
        <dbReference type="EMBL" id="EJB07041.1"/>
    </source>
</evidence>
<evidence type="ECO:0000256" key="5">
    <source>
        <dbReference type="ARBA" id="ARBA00023163"/>
    </source>
</evidence>
<evidence type="ECO:0000256" key="2">
    <source>
        <dbReference type="ARBA" id="ARBA00023015"/>
    </source>
</evidence>
<dbReference type="GO" id="GO:0009089">
    <property type="term" value="P:lysine biosynthetic process via diaminopimelate"/>
    <property type="evidence" value="ECO:0007669"/>
    <property type="project" value="TreeGrafter"/>
</dbReference>
<keyword evidence="5" id="KW-0804">Transcription</keyword>
<feature type="domain" description="HTH lysR-type" evidence="6">
    <location>
        <begin position="3"/>
        <end position="60"/>
    </location>
</feature>
<protein>
    <submittedName>
        <fullName evidence="7">Transcriptional regulator</fullName>
    </submittedName>
</protein>
<dbReference type="PANTHER" id="PTHR30427:SF1">
    <property type="entry name" value="TRANSCRIPTIONAL ACTIVATOR PROTEIN LYSR"/>
    <property type="match status" value="1"/>
</dbReference>
<dbReference type="Pfam" id="PF03466">
    <property type="entry name" value="LysR_substrate"/>
    <property type="match status" value="1"/>
</dbReference>
<dbReference type="InterPro" id="IPR036388">
    <property type="entry name" value="WH-like_DNA-bd_sf"/>
</dbReference>
<dbReference type="PANTHER" id="PTHR30427">
    <property type="entry name" value="TRANSCRIPTIONAL ACTIVATOR PROTEIN LYSR"/>
    <property type="match status" value="1"/>
</dbReference>
<comment type="similarity">
    <text evidence="1">Belongs to the LysR transcriptional regulatory family.</text>
</comment>
<dbReference type="OrthoDB" id="7260751at2"/>
<keyword evidence="2" id="KW-0805">Transcription regulation</keyword>
<gene>
    <name evidence="7" type="ORF">Rleg9DRAFT_6016</name>
</gene>
<dbReference type="GO" id="GO:0043565">
    <property type="term" value="F:sequence-specific DNA binding"/>
    <property type="evidence" value="ECO:0007669"/>
    <property type="project" value="TreeGrafter"/>
</dbReference>
<dbReference type="GO" id="GO:0010628">
    <property type="term" value="P:positive regulation of gene expression"/>
    <property type="evidence" value="ECO:0007669"/>
    <property type="project" value="TreeGrafter"/>
</dbReference>
<accession>I9XD91</accession>
<keyword evidence="4" id="KW-0010">Activator</keyword>
<dbReference type="GO" id="GO:0003700">
    <property type="term" value="F:DNA-binding transcription factor activity"/>
    <property type="evidence" value="ECO:0007669"/>
    <property type="project" value="InterPro"/>
</dbReference>
<evidence type="ECO:0000259" key="6">
    <source>
        <dbReference type="PROSITE" id="PS50931"/>
    </source>
</evidence>
<dbReference type="EMBL" id="JH719381">
    <property type="protein sequence ID" value="EJB07041.1"/>
    <property type="molecule type" value="Genomic_DNA"/>
</dbReference>
<keyword evidence="3" id="KW-0238">DNA-binding</keyword>
<dbReference type="Gene3D" id="1.10.10.10">
    <property type="entry name" value="Winged helix-like DNA-binding domain superfamily/Winged helix DNA-binding domain"/>
    <property type="match status" value="1"/>
</dbReference>
<sequence>MRLNVRLIECFHAIMTVGTVTAAADMLNTSQPAVSRSIQQLEAALGLKLFDRDKGRLLPTSQAFSLFEEVKKTFLGLEHIARVASNLKSYQSGSISIVCSPAFSNGFISEVATRFIETHKNVSLTVETHLAPTIAELMSAQRFDLGLAAYSLFPAATDTEVFAEPDEVCILPPNHPMTKSRVITPQCLAGSRFIFLGGSDPYRFRLDKVFETAGVERDLVIETRNTATVCAMVLRGAGVAIVNRFTAVDYLDAGLTMRRFSASLPFTSTLLRAKLRPTSPLVDLFIRELYRVRDHYLALSGTALDRQPHIESE</sequence>
<proteinExistence type="inferred from homology"/>
<dbReference type="HOGENOM" id="CLU_039613_6_3_5"/>
<dbReference type="Pfam" id="PF00126">
    <property type="entry name" value="HTH_1"/>
    <property type="match status" value="1"/>
</dbReference>